<keyword evidence="5" id="KW-1035">Host cytoplasm</keyword>
<dbReference type="GO" id="GO:0031640">
    <property type="term" value="P:killing of cells of another organism"/>
    <property type="evidence" value="ECO:0007669"/>
    <property type="project" value="UniProtKB-KW"/>
</dbReference>
<evidence type="ECO:0000256" key="2">
    <source>
        <dbReference type="ARBA" id="ARBA00022529"/>
    </source>
</evidence>
<dbReference type="Gene3D" id="1.10.530.40">
    <property type="match status" value="1"/>
</dbReference>
<gene>
    <name evidence="8" type="ORF">AB433_03130</name>
</gene>
<dbReference type="PANTHER" id="PTHR38107:SF3">
    <property type="entry name" value="LYSOZYME RRRD-RELATED"/>
    <property type="match status" value="1"/>
</dbReference>
<evidence type="ECO:0000256" key="7">
    <source>
        <dbReference type="RuleBase" id="RU003788"/>
    </source>
</evidence>
<dbReference type="GO" id="GO:0009253">
    <property type="term" value="P:peptidoglycan catabolic process"/>
    <property type="evidence" value="ECO:0007669"/>
    <property type="project" value="InterPro"/>
</dbReference>
<dbReference type="InterPro" id="IPR002196">
    <property type="entry name" value="Glyco_hydro_24"/>
</dbReference>
<reference evidence="8 9" key="1">
    <citation type="submission" date="2015-06" db="EMBL/GenBank/DDBJ databases">
        <authorList>
            <person name="Zeng Y."/>
            <person name="Huang Y."/>
        </authorList>
    </citation>
    <scope>NUCLEOTIDE SEQUENCE [LARGE SCALE GENOMIC DNA]</scope>
    <source>
        <strain evidence="8 9">PQ-2</strain>
    </source>
</reference>
<evidence type="ECO:0000256" key="6">
    <source>
        <dbReference type="ARBA" id="ARBA00023295"/>
    </source>
</evidence>
<dbReference type="Pfam" id="PF00959">
    <property type="entry name" value="Phage_lysozyme"/>
    <property type="match status" value="1"/>
</dbReference>
<dbReference type="InterPro" id="IPR023347">
    <property type="entry name" value="Lysozyme_dom_sf"/>
</dbReference>
<dbReference type="GO" id="GO:0003796">
    <property type="term" value="F:lysozyme activity"/>
    <property type="evidence" value="ECO:0007669"/>
    <property type="project" value="UniProtKB-EC"/>
</dbReference>
<accession>A0A0G3XM08</accession>
<dbReference type="InterPro" id="IPR051018">
    <property type="entry name" value="Bacteriophage_GH24"/>
</dbReference>
<keyword evidence="4 7" id="KW-0378">Hydrolase</keyword>
<comment type="catalytic activity">
    <reaction evidence="1 7">
        <text>Hydrolysis of (1-&gt;4)-beta-linkages between N-acetylmuramic acid and N-acetyl-D-glucosamine residues in a peptidoglycan and between N-acetyl-D-glucosamine residues in chitodextrins.</text>
        <dbReference type="EC" id="3.2.1.17"/>
    </reaction>
</comment>
<dbReference type="STRING" id="1348774.AB433_03130"/>
<evidence type="ECO:0000256" key="4">
    <source>
        <dbReference type="ARBA" id="ARBA00022801"/>
    </source>
</evidence>
<dbReference type="EMBL" id="CP011770">
    <property type="protein sequence ID" value="AKM11498.1"/>
    <property type="molecule type" value="Genomic_DNA"/>
</dbReference>
<evidence type="ECO:0000256" key="5">
    <source>
        <dbReference type="ARBA" id="ARBA00023200"/>
    </source>
</evidence>
<dbReference type="InterPro" id="IPR034690">
    <property type="entry name" value="Endolysin_T4_type"/>
</dbReference>
<dbReference type="InterPro" id="IPR033907">
    <property type="entry name" value="Endolysin_autolysin"/>
</dbReference>
<evidence type="ECO:0000313" key="9">
    <source>
        <dbReference type="Proteomes" id="UP000035287"/>
    </source>
</evidence>
<sequence>MTVPPDQTGESYQADYLRYGSRLHASELSASADLREAMIEEEGVRQRVYRDVAGYLTVGIGHLIRASDKLQLGDRISKEQVLDFFEDDLSRAEAAAARLAGDTPLYQHEFDALVDLVYNVGEGNVSPTKSPRLNAALQGADYDAIAAELHYTTAGGSVAKGLVNRSERRANIFENAEYADPRHTA</sequence>
<dbReference type="AlphaFoldDB" id="A0A0G3XM08"/>
<dbReference type="HAMAP" id="MF_04110">
    <property type="entry name" value="ENDOLYSIN_T4"/>
    <property type="match status" value="1"/>
</dbReference>
<dbReference type="PANTHER" id="PTHR38107">
    <property type="match status" value="1"/>
</dbReference>
<dbReference type="Proteomes" id="UP000035287">
    <property type="component" value="Chromosome"/>
</dbReference>
<evidence type="ECO:0000256" key="1">
    <source>
        <dbReference type="ARBA" id="ARBA00000632"/>
    </source>
</evidence>
<dbReference type="EC" id="3.2.1.17" evidence="7"/>
<dbReference type="SUPFAM" id="SSF53955">
    <property type="entry name" value="Lysozyme-like"/>
    <property type="match status" value="1"/>
</dbReference>
<protein>
    <recommendedName>
        <fullName evidence="7">Lysozyme</fullName>
        <ecNumber evidence="7">3.2.1.17</ecNumber>
    </recommendedName>
</protein>
<proteinExistence type="inferred from homology"/>
<evidence type="ECO:0000256" key="3">
    <source>
        <dbReference type="ARBA" id="ARBA00022638"/>
    </source>
</evidence>
<dbReference type="GO" id="GO:0042742">
    <property type="term" value="P:defense response to bacterium"/>
    <property type="evidence" value="ECO:0007669"/>
    <property type="project" value="UniProtKB-KW"/>
</dbReference>
<dbReference type="CDD" id="cd00737">
    <property type="entry name" value="lyz_endolysin_autolysin"/>
    <property type="match status" value="1"/>
</dbReference>
<dbReference type="InterPro" id="IPR023346">
    <property type="entry name" value="Lysozyme-like_dom_sf"/>
</dbReference>
<evidence type="ECO:0000313" key="8">
    <source>
        <dbReference type="EMBL" id="AKM11498.1"/>
    </source>
</evidence>
<dbReference type="PRINTS" id="PR00684">
    <property type="entry name" value="T4LYSOZYME"/>
</dbReference>
<keyword evidence="9" id="KW-1185">Reference proteome</keyword>
<organism evidence="8 9">
    <name type="scientific">Croceicoccus naphthovorans</name>
    <dbReference type="NCBI Taxonomy" id="1348774"/>
    <lineage>
        <taxon>Bacteria</taxon>
        <taxon>Pseudomonadati</taxon>
        <taxon>Pseudomonadota</taxon>
        <taxon>Alphaproteobacteria</taxon>
        <taxon>Sphingomonadales</taxon>
        <taxon>Erythrobacteraceae</taxon>
        <taxon>Croceicoccus</taxon>
    </lineage>
</organism>
<keyword evidence="6 7" id="KW-0326">Glycosidase</keyword>
<dbReference type="GO" id="GO:0016998">
    <property type="term" value="P:cell wall macromolecule catabolic process"/>
    <property type="evidence" value="ECO:0007669"/>
    <property type="project" value="InterPro"/>
</dbReference>
<dbReference type="PATRIC" id="fig|1348774.3.peg.656"/>
<comment type="similarity">
    <text evidence="7">Belongs to the glycosyl hydrolase 24 family.</text>
</comment>
<keyword evidence="2 7" id="KW-0929">Antimicrobial</keyword>
<dbReference type="KEGG" id="cna:AB433_03130"/>
<dbReference type="InterPro" id="IPR001165">
    <property type="entry name" value="T4-type_lysozyme"/>
</dbReference>
<keyword evidence="3 7" id="KW-0081">Bacteriolytic enzyme</keyword>
<name>A0A0G3XM08_9SPHN</name>